<dbReference type="Pfam" id="PF00082">
    <property type="entry name" value="Peptidase_S8"/>
    <property type="match status" value="1"/>
</dbReference>
<proteinExistence type="predicted"/>
<dbReference type="STRING" id="321763.SAMN04488692_10186"/>
<evidence type="ECO:0000313" key="4">
    <source>
        <dbReference type="Proteomes" id="UP000199476"/>
    </source>
</evidence>
<evidence type="ECO:0000313" key="3">
    <source>
        <dbReference type="EMBL" id="SDL07341.1"/>
    </source>
</evidence>
<feature type="transmembrane region" description="Helical" evidence="1">
    <location>
        <begin position="288"/>
        <end position="304"/>
    </location>
</feature>
<dbReference type="InterPro" id="IPR036852">
    <property type="entry name" value="Peptidase_S8/S53_dom_sf"/>
</dbReference>
<dbReference type="GO" id="GO:0004252">
    <property type="term" value="F:serine-type endopeptidase activity"/>
    <property type="evidence" value="ECO:0007669"/>
    <property type="project" value="InterPro"/>
</dbReference>
<organism evidence="3 4">
    <name type="scientific">Halarsenatibacter silvermanii</name>
    <dbReference type="NCBI Taxonomy" id="321763"/>
    <lineage>
        <taxon>Bacteria</taxon>
        <taxon>Bacillati</taxon>
        <taxon>Bacillota</taxon>
        <taxon>Clostridia</taxon>
        <taxon>Halanaerobiales</taxon>
        <taxon>Halarsenatibacteraceae</taxon>
        <taxon>Halarsenatibacter</taxon>
    </lineage>
</organism>
<sequence>MRKITKILIICLLIILAGFAWLSHLHRENKERSSTTVFVIDAGFQPEVRREVQPRSPAPLPGHGQLTSDLIARRAGELAVIRELELEGAGEKRRQNFLEHLLYIGDYARANPDKKIFVNISLAFSEPSPIEKRAIEDLERLDVLVVAAAGNSGDERVFYPSGYAGVLSISGASSRGRYNYATYGEHIDLAAPGGVRRLLPRDFGSFSLTRFESQGTSFSAPRVVGELARLAALTDQEVDPGQLAELSQRKAASISDDIYREGLLGSGLFQPGHLERYFLPELFWRTRLLYLLAVMILPTIYFMTGDFTRWRRRKSITAAAGEKKLADLAEKVPGDYISLIDKKLRSSRHMSRRKFCRYLLKDEVDFSRVANFLGELSEEEVYHLLIDVLEQEKIDPEKLAHNLVSVDRNLARKMTRRVDWRRRAEKCDRRELEMRFLLRNFLELRSFAEAGELAALIIKKSSSPWLLHYSLRALKRLDSSLGEIGLKTGDLQRLENLDHPLIAGELSGIRAKIQNNGLEVE</sequence>
<dbReference type="SUPFAM" id="SSF52743">
    <property type="entry name" value="Subtilisin-like"/>
    <property type="match status" value="1"/>
</dbReference>
<name>A0A1G9H349_9FIRM</name>
<dbReference type="InterPro" id="IPR000209">
    <property type="entry name" value="Peptidase_S8/S53_dom"/>
</dbReference>
<keyword evidence="1" id="KW-0812">Transmembrane</keyword>
<dbReference type="Gene3D" id="3.40.50.200">
    <property type="entry name" value="Peptidase S8/S53 domain"/>
    <property type="match status" value="1"/>
</dbReference>
<accession>A0A1G9H349</accession>
<reference evidence="3 4" key="1">
    <citation type="submission" date="2016-10" db="EMBL/GenBank/DDBJ databases">
        <authorList>
            <person name="de Groot N.N."/>
        </authorList>
    </citation>
    <scope>NUCLEOTIDE SEQUENCE [LARGE SCALE GENOMIC DNA]</scope>
    <source>
        <strain evidence="3 4">SLAS-1</strain>
    </source>
</reference>
<dbReference type="OrthoDB" id="9798386at2"/>
<protein>
    <submittedName>
        <fullName evidence="3">Subtilase family protein</fullName>
    </submittedName>
</protein>
<gene>
    <name evidence="3" type="ORF">SAMN04488692_10186</name>
</gene>
<dbReference type="AlphaFoldDB" id="A0A1G9H349"/>
<dbReference type="CDD" id="cd00306">
    <property type="entry name" value="Peptidases_S8_S53"/>
    <property type="match status" value="1"/>
</dbReference>
<evidence type="ECO:0000256" key="1">
    <source>
        <dbReference type="SAM" id="Phobius"/>
    </source>
</evidence>
<dbReference type="Proteomes" id="UP000199476">
    <property type="component" value="Unassembled WGS sequence"/>
</dbReference>
<dbReference type="EMBL" id="FNGO01000001">
    <property type="protein sequence ID" value="SDL07341.1"/>
    <property type="molecule type" value="Genomic_DNA"/>
</dbReference>
<dbReference type="GO" id="GO:0006508">
    <property type="term" value="P:proteolysis"/>
    <property type="evidence" value="ECO:0007669"/>
    <property type="project" value="InterPro"/>
</dbReference>
<keyword evidence="1" id="KW-0472">Membrane</keyword>
<feature type="domain" description="Peptidase S8/S53" evidence="2">
    <location>
        <begin position="93"/>
        <end position="251"/>
    </location>
</feature>
<evidence type="ECO:0000259" key="2">
    <source>
        <dbReference type="Pfam" id="PF00082"/>
    </source>
</evidence>
<dbReference type="RefSeq" id="WP_089757571.1">
    <property type="nucleotide sequence ID" value="NZ_FNGO01000001.1"/>
</dbReference>
<keyword evidence="4" id="KW-1185">Reference proteome</keyword>
<keyword evidence="1" id="KW-1133">Transmembrane helix</keyword>